<dbReference type="PANTHER" id="PTHR36204:SF1">
    <property type="entry name" value="N-ACETYLMANNOSAMINE-6-PHOSPHATE 2-EPIMERASE-RELATED"/>
    <property type="match status" value="1"/>
</dbReference>
<dbReference type="AlphaFoldDB" id="A0ABD5F259"/>
<evidence type="ECO:0000256" key="4">
    <source>
        <dbReference type="ARBA" id="ARBA00007439"/>
    </source>
</evidence>
<dbReference type="GO" id="GO:0019262">
    <property type="term" value="P:N-acetylneuraminate catabolic process"/>
    <property type="evidence" value="ECO:0007669"/>
    <property type="project" value="UniProtKB-UniRule"/>
</dbReference>
<dbReference type="CDD" id="cd04729">
    <property type="entry name" value="NanE"/>
    <property type="match status" value="1"/>
</dbReference>
<dbReference type="InterPro" id="IPR007260">
    <property type="entry name" value="NanE"/>
</dbReference>
<evidence type="ECO:0000256" key="2">
    <source>
        <dbReference type="ARBA" id="ARBA00002147"/>
    </source>
</evidence>
<dbReference type="PANTHER" id="PTHR36204">
    <property type="entry name" value="N-ACETYLMANNOSAMINE-6-PHOSPHATE 2-EPIMERASE-RELATED"/>
    <property type="match status" value="1"/>
</dbReference>
<comment type="catalytic activity">
    <reaction evidence="1 7">
        <text>an N-acyl-D-glucosamine 6-phosphate = an N-acyl-D-mannosamine 6-phosphate</text>
        <dbReference type="Rhea" id="RHEA:23932"/>
        <dbReference type="ChEBI" id="CHEBI:57599"/>
        <dbReference type="ChEBI" id="CHEBI:57666"/>
        <dbReference type="EC" id="5.1.3.9"/>
    </reaction>
</comment>
<protein>
    <recommendedName>
        <fullName evidence="7">Putative N-acetylmannosamine-6-phosphate 2-epimerase</fullName>
        <ecNumber evidence="7">5.1.3.9</ecNumber>
    </recommendedName>
    <alternativeName>
        <fullName evidence="7">ManNAc-6-P epimerase</fullName>
    </alternativeName>
</protein>
<sequence length="229" mass="25098">MSMIEKLKGKVIVSCQALEDEPLHSSFIMSKMALAAKAGGAAGIRANSVKDIQAIKEVCDLPLIGIIKRDYPDSDVYITPTNQEVTELLTTEAEIIALDATKRKRPQDERLKDLIQQIHAADRLAMADVSTFEEALAAEKDGFDIVSTTLAGYTEYSRKTETPDFELLKEIVDHVNIPVIMEGHTDRPEQVTKALEIGAYAVVVGSIITRPQLITARYVAAAKSVREGD</sequence>
<comment type="function">
    <text evidence="2 7">Converts N-acetylmannosamine-6-phosphate (ManNAc-6-P) to N-acetylglucosamine-6-phosphate (GlcNAc-6-P).</text>
</comment>
<dbReference type="InterPro" id="IPR013785">
    <property type="entry name" value="Aldolase_TIM"/>
</dbReference>
<evidence type="ECO:0000313" key="9">
    <source>
        <dbReference type="Proteomes" id="UP001264335"/>
    </source>
</evidence>
<dbReference type="Pfam" id="PF04131">
    <property type="entry name" value="NanE"/>
    <property type="match status" value="1"/>
</dbReference>
<dbReference type="HAMAP" id="MF_01235">
    <property type="entry name" value="ManNAc6P_epimer"/>
    <property type="match status" value="1"/>
</dbReference>
<gene>
    <name evidence="7" type="primary">nanE</name>
    <name evidence="8" type="ORF">P7D79_00155</name>
</gene>
<dbReference type="Gene3D" id="3.20.20.70">
    <property type="entry name" value="Aldolase class I"/>
    <property type="match status" value="1"/>
</dbReference>
<dbReference type="NCBIfam" id="NF002231">
    <property type="entry name" value="PRK01130.1"/>
    <property type="match status" value="1"/>
</dbReference>
<organism evidence="8 9">
    <name type="scientific">Enterococcus avium</name>
    <name type="common">Streptococcus avium</name>
    <dbReference type="NCBI Taxonomy" id="33945"/>
    <lineage>
        <taxon>Bacteria</taxon>
        <taxon>Bacillati</taxon>
        <taxon>Bacillota</taxon>
        <taxon>Bacilli</taxon>
        <taxon>Lactobacillales</taxon>
        <taxon>Enterococcaceae</taxon>
        <taxon>Enterococcus</taxon>
    </lineage>
</organism>
<dbReference type="EC" id="5.1.3.9" evidence="7"/>
<evidence type="ECO:0000256" key="7">
    <source>
        <dbReference type="HAMAP-Rule" id="MF_01235"/>
    </source>
</evidence>
<comment type="similarity">
    <text evidence="4 7">Belongs to the NanE family.</text>
</comment>
<accession>A0ABD5F259</accession>
<dbReference type="Proteomes" id="UP001264335">
    <property type="component" value="Unassembled WGS sequence"/>
</dbReference>
<dbReference type="GO" id="GO:0047465">
    <property type="term" value="F:N-acylglucosamine-6-phosphate 2-epimerase activity"/>
    <property type="evidence" value="ECO:0007669"/>
    <property type="project" value="UniProtKB-EC"/>
</dbReference>
<evidence type="ECO:0000256" key="5">
    <source>
        <dbReference type="ARBA" id="ARBA00023235"/>
    </source>
</evidence>
<evidence type="ECO:0000256" key="1">
    <source>
        <dbReference type="ARBA" id="ARBA00000056"/>
    </source>
</evidence>
<comment type="pathway">
    <text evidence="3 7">Amino-sugar metabolism; N-acetylneuraminate degradation; D-fructose 6-phosphate from N-acetylneuraminate: step 3/5.</text>
</comment>
<comment type="caution">
    <text evidence="8">The sequence shown here is derived from an EMBL/GenBank/DDBJ whole genome shotgun (WGS) entry which is preliminary data.</text>
</comment>
<dbReference type="EMBL" id="JARPWY010000001">
    <property type="protein sequence ID" value="MDT2512628.1"/>
    <property type="molecule type" value="Genomic_DNA"/>
</dbReference>
<name>A0ABD5F259_ENTAV</name>
<dbReference type="RefSeq" id="WP_102872296.1">
    <property type="nucleotide sequence ID" value="NZ_CAAKNX010000002.1"/>
</dbReference>
<evidence type="ECO:0000256" key="6">
    <source>
        <dbReference type="ARBA" id="ARBA00023277"/>
    </source>
</evidence>
<reference evidence="8 9" key="1">
    <citation type="submission" date="2023-03" db="EMBL/GenBank/DDBJ databases">
        <authorList>
            <person name="Shen W."/>
            <person name="Cai J."/>
        </authorList>
    </citation>
    <scope>NUCLEOTIDE SEQUENCE [LARGE SCALE GENOMIC DNA]</scope>
    <source>
        <strain evidence="8 9">Y2</strain>
    </source>
</reference>
<dbReference type="SUPFAM" id="SSF51366">
    <property type="entry name" value="Ribulose-phoshate binding barrel"/>
    <property type="match status" value="1"/>
</dbReference>
<dbReference type="GO" id="GO:0005975">
    <property type="term" value="P:carbohydrate metabolic process"/>
    <property type="evidence" value="ECO:0007669"/>
    <property type="project" value="UniProtKB-UniRule"/>
</dbReference>
<keyword evidence="6 7" id="KW-0119">Carbohydrate metabolism</keyword>
<proteinExistence type="inferred from homology"/>
<evidence type="ECO:0000256" key="3">
    <source>
        <dbReference type="ARBA" id="ARBA00005081"/>
    </source>
</evidence>
<keyword evidence="5 7" id="KW-0413">Isomerase</keyword>
<dbReference type="InterPro" id="IPR011060">
    <property type="entry name" value="RibuloseP-bd_barrel"/>
</dbReference>
<dbReference type="FunFam" id="3.20.20.70:FF:000035">
    <property type="entry name" value="Putative N-acetylmannosamine-6-phosphate 2-epimerase"/>
    <property type="match status" value="1"/>
</dbReference>
<evidence type="ECO:0000313" key="8">
    <source>
        <dbReference type="EMBL" id="MDT2512628.1"/>
    </source>
</evidence>